<comment type="similarity">
    <text evidence="1">Belongs to the membrane fusion protein (MFP) (TC 8.A.1) family.</text>
</comment>
<sequence length="357" mass="37743">MSAHRPPSSARPAPSRFVLWAGFGLLCAGTALAAQALPPPRAVQVSALSAPDRLNLDGTIQAIREATLAAQVTGTVTAVNIQAGDAVHAGQVLLRLDGQEAGQAQRAAQALIREADAELALAQTELRRRETLYAQRYISQAAYQQARARAETARAQAAARHAQAAAAQTHHDHFTLRAPHDGLIGRLDAHPGDMVMPGQPLATLFDPGALRIQAAVPQRHIGQLAPRAHVEWPPGFPDLPATLPVQVLPARDAASLTGTIRLALPPGVRGPAPGTPVRIGIDLDGTTRIRLWVPAGAVVRRGDLSGVYVLDANGMPRLRQVRPGSRDGDRVEILSGLVEGESIVPEPGSMSLEDRRP</sequence>
<dbReference type="SUPFAM" id="SSF111369">
    <property type="entry name" value="HlyD-like secretion proteins"/>
    <property type="match status" value="1"/>
</dbReference>
<reference evidence="5 6" key="1">
    <citation type="journal article" date="2019" name="Int. J. Syst. Evol. Microbiol.">
        <title>The Global Catalogue of Microorganisms (GCM) 10K type strain sequencing project: providing services to taxonomists for standard genome sequencing and annotation.</title>
        <authorList>
            <consortium name="The Broad Institute Genomics Platform"/>
            <consortium name="The Broad Institute Genome Sequencing Center for Infectious Disease"/>
            <person name="Wu L."/>
            <person name="Ma J."/>
        </authorList>
    </citation>
    <scope>NUCLEOTIDE SEQUENCE [LARGE SCALE GENOMIC DNA]</scope>
    <source>
        <strain evidence="5 6">JCM 16240</strain>
    </source>
</reference>
<dbReference type="PANTHER" id="PTHR30469">
    <property type="entry name" value="MULTIDRUG RESISTANCE PROTEIN MDTA"/>
    <property type="match status" value="1"/>
</dbReference>
<evidence type="ECO:0000259" key="4">
    <source>
        <dbReference type="Pfam" id="PF25975"/>
    </source>
</evidence>
<dbReference type="InterPro" id="IPR006143">
    <property type="entry name" value="RND_pump_MFP"/>
</dbReference>
<feature type="signal peptide" evidence="2">
    <location>
        <begin position="1"/>
        <end position="33"/>
    </location>
</feature>
<dbReference type="Pfam" id="PF25917">
    <property type="entry name" value="BSH_RND"/>
    <property type="match status" value="1"/>
</dbReference>
<protein>
    <submittedName>
        <fullName evidence="5">Efflux RND transporter periplasmic adaptor subunit</fullName>
    </submittedName>
</protein>
<evidence type="ECO:0000313" key="6">
    <source>
        <dbReference type="Proteomes" id="UP001501176"/>
    </source>
</evidence>
<dbReference type="Gene3D" id="2.40.420.20">
    <property type="match status" value="1"/>
</dbReference>
<proteinExistence type="inferred from homology"/>
<gene>
    <name evidence="5" type="ORF">GCM10009125_06140</name>
</gene>
<dbReference type="RefSeq" id="WP_343820001.1">
    <property type="nucleotide sequence ID" value="NZ_BAAAFN010000006.1"/>
</dbReference>
<feature type="domain" description="Multidrug resistance protein MdtA-like barrel-sandwich hybrid" evidence="3">
    <location>
        <begin position="64"/>
        <end position="203"/>
    </location>
</feature>
<evidence type="ECO:0000256" key="2">
    <source>
        <dbReference type="SAM" id="SignalP"/>
    </source>
</evidence>
<feature type="chain" id="PRO_5046962387" evidence="2">
    <location>
        <begin position="34"/>
        <end position="357"/>
    </location>
</feature>
<evidence type="ECO:0000313" key="5">
    <source>
        <dbReference type="EMBL" id="GAA0219941.1"/>
    </source>
</evidence>
<dbReference type="NCBIfam" id="TIGR01730">
    <property type="entry name" value="RND_mfp"/>
    <property type="match status" value="1"/>
</dbReference>
<dbReference type="Gene3D" id="2.40.50.100">
    <property type="match status" value="1"/>
</dbReference>
<dbReference type="Proteomes" id="UP001501176">
    <property type="component" value="Unassembled WGS sequence"/>
</dbReference>
<dbReference type="EMBL" id="BAAAFN010000006">
    <property type="protein sequence ID" value="GAA0219941.1"/>
    <property type="molecule type" value="Genomic_DNA"/>
</dbReference>
<dbReference type="InterPro" id="IPR058625">
    <property type="entry name" value="MdtA-like_BSH"/>
</dbReference>
<evidence type="ECO:0000256" key="1">
    <source>
        <dbReference type="ARBA" id="ARBA00009477"/>
    </source>
</evidence>
<dbReference type="PANTHER" id="PTHR30469:SF15">
    <property type="entry name" value="HLYD FAMILY OF SECRETION PROTEINS"/>
    <property type="match status" value="1"/>
</dbReference>
<dbReference type="Gene3D" id="1.10.287.470">
    <property type="entry name" value="Helix hairpin bin"/>
    <property type="match status" value="1"/>
</dbReference>
<dbReference type="InterPro" id="IPR058649">
    <property type="entry name" value="CzcB_C"/>
</dbReference>
<comment type="caution">
    <text evidence="5">The sequence shown here is derived from an EMBL/GenBank/DDBJ whole genome shotgun (WGS) entry which is preliminary data.</text>
</comment>
<keyword evidence="6" id="KW-1185">Reference proteome</keyword>
<dbReference type="Gene3D" id="2.40.30.170">
    <property type="match status" value="1"/>
</dbReference>
<feature type="domain" description="CzcB-like C-terminal circularly permuted SH3-like" evidence="4">
    <location>
        <begin position="293"/>
        <end position="344"/>
    </location>
</feature>
<keyword evidence="2" id="KW-0732">Signal</keyword>
<evidence type="ECO:0000259" key="3">
    <source>
        <dbReference type="Pfam" id="PF25917"/>
    </source>
</evidence>
<accession>A0ABN0TEW1</accession>
<organism evidence="5 6">
    <name type="scientific">Castellaniella daejeonensis</name>
    <dbReference type="NCBI Taxonomy" id="659013"/>
    <lineage>
        <taxon>Bacteria</taxon>
        <taxon>Pseudomonadati</taxon>
        <taxon>Pseudomonadota</taxon>
        <taxon>Betaproteobacteria</taxon>
        <taxon>Burkholderiales</taxon>
        <taxon>Alcaligenaceae</taxon>
        <taxon>Castellaniella</taxon>
    </lineage>
</organism>
<name>A0ABN0TEW1_9BURK</name>
<dbReference type="Pfam" id="PF25975">
    <property type="entry name" value="CzcB_C"/>
    <property type="match status" value="1"/>
</dbReference>